<accession>A0ACB9YXT8</accession>
<protein>
    <submittedName>
        <fullName evidence="1">Uncharacterized protein</fullName>
    </submittedName>
</protein>
<reference evidence="1 2" key="1">
    <citation type="journal article" date="2022" name="New Phytol.">
        <title>Ecological generalism drives hyperdiversity of secondary metabolite gene clusters in xylarialean endophytes.</title>
        <authorList>
            <person name="Franco M.E.E."/>
            <person name="Wisecaver J.H."/>
            <person name="Arnold A.E."/>
            <person name="Ju Y.M."/>
            <person name="Slot J.C."/>
            <person name="Ahrendt S."/>
            <person name="Moore L.P."/>
            <person name="Eastman K.E."/>
            <person name="Scott K."/>
            <person name="Konkel Z."/>
            <person name="Mondo S.J."/>
            <person name="Kuo A."/>
            <person name="Hayes R.D."/>
            <person name="Haridas S."/>
            <person name="Andreopoulos B."/>
            <person name="Riley R."/>
            <person name="LaButti K."/>
            <person name="Pangilinan J."/>
            <person name="Lipzen A."/>
            <person name="Amirebrahimi M."/>
            <person name="Yan J."/>
            <person name="Adam C."/>
            <person name="Keymanesh K."/>
            <person name="Ng V."/>
            <person name="Louie K."/>
            <person name="Northen T."/>
            <person name="Drula E."/>
            <person name="Henrissat B."/>
            <person name="Hsieh H.M."/>
            <person name="Youens-Clark K."/>
            <person name="Lutzoni F."/>
            <person name="Miadlikowska J."/>
            <person name="Eastwood D.C."/>
            <person name="Hamelin R.C."/>
            <person name="Grigoriev I.V."/>
            <person name="U'Ren J.M."/>
        </authorList>
    </citation>
    <scope>NUCLEOTIDE SEQUENCE [LARGE SCALE GENOMIC DNA]</scope>
    <source>
        <strain evidence="1 2">CBS 119005</strain>
    </source>
</reference>
<dbReference type="EMBL" id="MU393490">
    <property type="protein sequence ID" value="KAI4864217.1"/>
    <property type="molecule type" value="Genomic_DNA"/>
</dbReference>
<dbReference type="Proteomes" id="UP001497700">
    <property type="component" value="Unassembled WGS sequence"/>
</dbReference>
<proteinExistence type="predicted"/>
<evidence type="ECO:0000313" key="2">
    <source>
        <dbReference type="Proteomes" id="UP001497700"/>
    </source>
</evidence>
<sequence>MSDTANLVTLPRDSAWAANREDVRDFVVKGKDITQSRVTYLQSAHASGKSTSMLLWIMQLINQTVEKKTYPSFIYVLPNETEVKFVCDFLAQDPLQDGIFETTGMSFEDRYVITTYERFLRLQEGMLQKGEHWPKRVTIMADVELRASVAGEIFFGKLAELVRKNKPAVNLLLVSPHRSLRTLRAFQEIVGTVCEIVVPDANPQLRVKTIEGHDWMDKAARLADDVLRKDKDAKVFFGMSDASYLFSYLARQATAEVTFVNQLNVDDLKNLVKDRVLVVDPELSVSAHTHGLRLVVSQCTAESVMFDTATSQLLQRERAMTLREVEQEQSWAFKTSSEPEDVEVYVAMPENRYRHLKRSCDPWSPAWNVHLPWLALRIFSTWPDTNTGDLPIRRPPDVFAFSETIGRLARMGLLQQDKDGKGKYSCTRLGVHAFSWMNMWTHIGANATYQLQVHAAYLLAVATTKKDPPKVVRVLIRLAVISAAGIGNFCAIADPARGRPSASAIRAECEGIGRELFWKGALWTALGVYHKGLARHDFRFDSPVTLQRGQMLLDPSKGFEISQAITKIEASLGLPAPADEIQDTFLNNDEVATVERHLMWAWLHRIVGIRCKGAGDLAFDVASGHPVEVNESAELFGIRYVTNLPKNQIVGGIFAIYDRLVRSEGGKVVKAHDLTFIPQDLYQEVEKKTGLSWPLPIATKFPLRR</sequence>
<comment type="caution">
    <text evidence="1">The sequence shown here is derived from an EMBL/GenBank/DDBJ whole genome shotgun (WGS) entry which is preliminary data.</text>
</comment>
<name>A0ACB9YXT8_9PEZI</name>
<gene>
    <name evidence="1" type="ORF">F4820DRAFT_470840</name>
</gene>
<keyword evidence="2" id="KW-1185">Reference proteome</keyword>
<organism evidence="1 2">
    <name type="scientific">Hypoxylon rubiginosum</name>
    <dbReference type="NCBI Taxonomy" id="110542"/>
    <lineage>
        <taxon>Eukaryota</taxon>
        <taxon>Fungi</taxon>
        <taxon>Dikarya</taxon>
        <taxon>Ascomycota</taxon>
        <taxon>Pezizomycotina</taxon>
        <taxon>Sordariomycetes</taxon>
        <taxon>Xylariomycetidae</taxon>
        <taxon>Xylariales</taxon>
        <taxon>Hypoxylaceae</taxon>
        <taxon>Hypoxylon</taxon>
    </lineage>
</organism>
<evidence type="ECO:0000313" key="1">
    <source>
        <dbReference type="EMBL" id="KAI4864217.1"/>
    </source>
</evidence>